<dbReference type="VEuPathDB" id="FungiDB:ZTRI_17.29"/>
<dbReference type="RefSeq" id="XP_003847203.1">
    <property type="nucleotide sequence ID" value="XM_003847155.1"/>
</dbReference>
<keyword evidence="2" id="KW-1185">Reference proteome</keyword>
<dbReference type="AlphaFoldDB" id="F9XRF0"/>
<dbReference type="InParanoid" id="F9XRF0"/>
<organism evidence="1 2">
    <name type="scientific">Zymoseptoria tritici (strain CBS 115943 / IPO323)</name>
    <name type="common">Speckled leaf blotch fungus</name>
    <name type="synonym">Septoria tritici</name>
    <dbReference type="NCBI Taxonomy" id="336722"/>
    <lineage>
        <taxon>Eukaryota</taxon>
        <taxon>Fungi</taxon>
        <taxon>Dikarya</taxon>
        <taxon>Ascomycota</taxon>
        <taxon>Pezizomycotina</taxon>
        <taxon>Dothideomycetes</taxon>
        <taxon>Dothideomycetidae</taxon>
        <taxon>Mycosphaerellales</taxon>
        <taxon>Mycosphaerellaceae</taxon>
        <taxon>Zymoseptoria</taxon>
    </lineage>
</organism>
<dbReference type="OrthoDB" id="10441395at2759"/>
<proteinExistence type="predicted"/>
<gene>
    <name evidence="1" type="ORF">MYCGRDRAFT_97802</name>
</gene>
<dbReference type="KEGG" id="ztr:MYCGRDRAFT_97802"/>
<dbReference type="GeneID" id="13399707"/>
<dbReference type="Proteomes" id="UP000008062">
    <property type="component" value="Chromosome 17"/>
</dbReference>
<protein>
    <submittedName>
        <fullName evidence="1">Uncharacterized protein</fullName>
    </submittedName>
</protein>
<evidence type="ECO:0000313" key="1">
    <source>
        <dbReference type="EMBL" id="EGP82179.1"/>
    </source>
</evidence>
<dbReference type="HOGENOM" id="CLU_1939769_0_0_1"/>
<name>F9XRF0_ZYMTI</name>
<dbReference type="EMBL" id="CM001212">
    <property type="protein sequence ID" value="EGP82179.1"/>
    <property type="molecule type" value="Genomic_DNA"/>
</dbReference>
<evidence type="ECO:0000313" key="2">
    <source>
        <dbReference type="Proteomes" id="UP000008062"/>
    </source>
</evidence>
<reference evidence="1 2" key="1">
    <citation type="journal article" date="2011" name="PLoS Genet.">
        <title>Finished genome of the fungal wheat pathogen Mycosphaerella graminicola reveals dispensome structure, chromosome plasticity, and stealth pathogenesis.</title>
        <authorList>
            <person name="Goodwin S.B."/>
            <person name="Ben M'barek S."/>
            <person name="Dhillon B."/>
            <person name="Wittenberg A.H.J."/>
            <person name="Crane C.F."/>
            <person name="Hane J.K."/>
            <person name="Foster A.J."/>
            <person name="Van der Lee T.A.J."/>
            <person name="Grimwood J."/>
            <person name="Aerts A."/>
            <person name="Antoniw J."/>
            <person name="Bailey A."/>
            <person name="Bluhm B."/>
            <person name="Bowler J."/>
            <person name="Bristow J."/>
            <person name="van der Burgt A."/>
            <person name="Canto-Canche B."/>
            <person name="Churchill A.C.L."/>
            <person name="Conde-Ferraez L."/>
            <person name="Cools H.J."/>
            <person name="Coutinho P.M."/>
            <person name="Csukai M."/>
            <person name="Dehal P."/>
            <person name="De Wit P."/>
            <person name="Donzelli B."/>
            <person name="van de Geest H.C."/>
            <person name="van Ham R.C.H.J."/>
            <person name="Hammond-Kosack K.E."/>
            <person name="Henrissat B."/>
            <person name="Kilian A."/>
            <person name="Kobayashi A.K."/>
            <person name="Koopmann E."/>
            <person name="Kourmpetis Y."/>
            <person name="Kuzniar A."/>
            <person name="Lindquist E."/>
            <person name="Lombard V."/>
            <person name="Maliepaard C."/>
            <person name="Martins N."/>
            <person name="Mehrabi R."/>
            <person name="Nap J.P.H."/>
            <person name="Ponomarenko A."/>
            <person name="Rudd J.J."/>
            <person name="Salamov A."/>
            <person name="Schmutz J."/>
            <person name="Schouten H.J."/>
            <person name="Shapiro H."/>
            <person name="Stergiopoulos I."/>
            <person name="Torriani S.F.F."/>
            <person name="Tu H."/>
            <person name="de Vries R.P."/>
            <person name="Waalwijk C."/>
            <person name="Ware S.B."/>
            <person name="Wiebenga A."/>
            <person name="Zwiers L.-H."/>
            <person name="Oliver R.P."/>
            <person name="Grigoriev I.V."/>
            <person name="Kema G.H.J."/>
        </authorList>
    </citation>
    <scope>NUCLEOTIDE SEQUENCE [LARGE SCALE GENOMIC DNA]</scope>
    <source>
        <strain evidence="2">CBS 115943 / IPO323</strain>
    </source>
</reference>
<sequence>MQLSIGLDWSSPWSAPHSLHLIARQAVAARFFQRDVQSLSLRVPANSPYRSGAALVELAVRVAGNQRHTEVVEQEDVDIKDGEAACAEEAELKQPQIRKESLPAAAIINHWLAGQDITATRATRGPHARY</sequence>
<accession>F9XRF0</accession>